<name>A0A5M8P1T4_9BACT</name>
<protein>
    <recommendedName>
        <fullName evidence="3">RloB-like protein</fullName>
    </recommendedName>
</protein>
<dbReference type="AlphaFoldDB" id="A0A5M8P1T4"/>
<accession>A0A5M8P1T4</accession>
<dbReference type="EMBL" id="SNRX01000008">
    <property type="protein sequence ID" value="KAA6302354.1"/>
    <property type="molecule type" value="Genomic_DNA"/>
</dbReference>
<dbReference type="Pfam" id="PF13707">
    <property type="entry name" value="RloB"/>
    <property type="match status" value="1"/>
</dbReference>
<organism evidence="1 2">
    <name type="scientific">Candidatus Ordinivivax streblomastigis</name>
    <dbReference type="NCBI Taxonomy" id="2540710"/>
    <lineage>
        <taxon>Bacteria</taxon>
        <taxon>Pseudomonadati</taxon>
        <taxon>Bacteroidota</taxon>
        <taxon>Bacteroidia</taxon>
        <taxon>Bacteroidales</taxon>
        <taxon>Candidatus Ordinivivax</taxon>
    </lineage>
</organism>
<gene>
    <name evidence="1" type="ORF">EZS26_001467</name>
</gene>
<comment type="caution">
    <text evidence="1">The sequence shown here is derived from an EMBL/GenBank/DDBJ whole genome shotgun (WGS) entry which is preliminary data.</text>
</comment>
<dbReference type="Proteomes" id="UP000324575">
    <property type="component" value="Unassembled WGS sequence"/>
</dbReference>
<proteinExistence type="predicted"/>
<evidence type="ECO:0008006" key="3">
    <source>
        <dbReference type="Google" id="ProtNLM"/>
    </source>
</evidence>
<evidence type="ECO:0000313" key="1">
    <source>
        <dbReference type="EMBL" id="KAA6302354.1"/>
    </source>
</evidence>
<dbReference type="InterPro" id="IPR025591">
    <property type="entry name" value="RloB"/>
</dbReference>
<sequence>MRISKNIKAKAKQFAFVVDGECEYWYIQMLKRNEKTIHISLKPELPQKKKLTEQYDRVIELSKDYDKVFWILDLDVILKETRETSKGMKSALQELKKYHKKITLNEKYKDVNIIINNPCLEYWYLLHFEATSKYFESYGKLLPILKKHKRLSDYEKTEKYYTKQNHDIYLKLKPYLFNTIENANKLKVFDFEAPQSGLSQMQLMLSEI</sequence>
<evidence type="ECO:0000313" key="2">
    <source>
        <dbReference type="Proteomes" id="UP000324575"/>
    </source>
</evidence>
<reference evidence="1 2" key="1">
    <citation type="submission" date="2019-03" db="EMBL/GenBank/DDBJ databases">
        <title>Single cell metagenomics reveals metabolic interactions within the superorganism composed of flagellate Streblomastix strix and complex community of Bacteroidetes bacteria on its surface.</title>
        <authorList>
            <person name="Treitli S.C."/>
            <person name="Kolisko M."/>
            <person name="Husnik F."/>
            <person name="Keeling P."/>
            <person name="Hampl V."/>
        </authorList>
    </citation>
    <scope>NUCLEOTIDE SEQUENCE [LARGE SCALE GENOMIC DNA]</scope>
    <source>
        <strain evidence="1">St1</strain>
    </source>
</reference>